<proteinExistence type="predicted"/>
<gene>
    <name evidence="1" type="ORF">G3I58_11655</name>
</gene>
<organism evidence="1 2">
    <name type="scientific">Streptomyces anulatus</name>
    <name type="common">Streptomyces chrysomallus</name>
    <dbReference type="NCBI Taxonomy" id="1892"/>
    <lineage>
        <taxon>Bacteria</taxon>
        <taxon>Bacillati</taxon>
        <taxon>Actinomycetota</taxon>
        <taxon>Actinomycetes</taxon>
        <taxon>Kitasatosporales</taxon>
        <taxon>Streptomycetaceae</taxon>
        <taxon>Streptomyces</taxon>
    </lineage>
</organism>
<sequence>MNEPTHHSTYNGPVFNQNGAQNIGINNGYVGAAQDPELYAAVAELTARLRDLTAHLTPDQARTVEETLPVLALDREAMTERGGLTLARLGQLTTAVGPVAQPVADALGRLLGLLG</sequence>
<dbReference type="Proteomes" id="UP000470951">
    <property type="component" value="Unassembled WGS sequence"/>
</dbReference>
<evidence type="ECO:0000313" key="1">
    <source>
        <dbReference type="EMBL" id="NEB98622.1"/>
    </source>
</evidence>
<accession>A0A7K3R957</accession>
<dbReference type="RefSeq" id="WP_164220276.1">
    <property type="nucleotide sequence ID" value="NZ_JAAGLK010000124.1"/>
</dbReference>
<dbReference type="EMBL" id="JAAGMS010000126">
    <property type="protein sequence ID" value="NEB98622.1"/>
    <property type="molecule type" value="Genomic_DNA"/>
</dbReference>
<name>A0A7K3R957_STRAQ</name>
<comment type="caution">
    <text evidence="1">The sequence shown here is derived from an EMBL/GenBank/DDBJ whole genome shotgun (WGS) entry which is preliminary data.</text>
</comment>
<protein>
    <submittedName>
        <fullName evidence="1">M3 family metallopeptidase</fullName>
    </submittedName>
</protein>
<evidence type="ECO:0000313" key="2">
    <source>
        <dbReference type="Proteomes" id="UP000470951"/>
    </source>
</evidence>
<reference evidence="1 2" key="1">
    <citation type="submission" date="2020-01" db="EMBL/GenBank/DDBJ databases">
        <title>Insect and environment-associated Actinomycetes.</title>
        <authorList>
            <person name="Currrie C."/>
            <person name="Chevrette M."/>
            <person name="Carlson C."/>
            <person name="Stubbendieck R."/>
            <person name="Wendt-Pienkowski E."/>
        </authorList>
    </citation>
    <scope>NUCLEOTIDE SEQUENCE [LARGE SCALE GENOMIC DNA]</scope>
    <source>
        <strain evidence="1 2">SID7903</strain>
    </source>
</reference>
<dbReference type="AlphaFoldDB" id="A0A7K3R957"/>